<evidence type="ECO:0000256" key="4">
    <source>
        <dbReference type="ARBA" id="ARBA00022807"/>
    </source>
</evidence>
<gene>
    <name evidence="8" type="ORF">EXIGLDRAFT_725467</name>
</gene>
<dbReference type="InterPro" id="IPR038765">
    <property type="entry name" value="Papain-like_cys_pep_sf"/>
</dbReference>
<dbReference type="InterPro" id="IPR001300">
    <property type="entry name" value="Peptidase_C2_calpain_cat"/>
</dbReference>
<dbReference type="InterPro" id="IPR022683">
    <property type="entry name" value="Calpain_III"/>
</dbReference>
<feature type="domain" description="Calpain catalytic" evidence="7">
    <location>
        <begin position="106"/>
        <end position="379"/>
    </location>
</feature>
<keyword evidence="9" id="KW-1185">Reference proteome</keyword>
<keyword evidence="3" id="KW-0378">Hydrolase</keyword>
<evidence type="ECO:0000256" key="1">
    <source>
        <dbReference type="ARBA" id="ARBA00010193"/>
    </source>
</evidence>
<comment type="similarity">
    <text evidence="1">Belongs to the peptidase C2 family. PalB/RIM13 subfamily.</text>
</comment>
<comment type="caution">
    <text evidence="6">Lacks conserved residue(s) required for the propagation of feature annotation.</text>
</comment>
<dbReference type="STRING" id="1314781.A0A165E0Z6"/>
<dbReference type="SMART" id="SM00720">
    <property type="entry name" value="calpain_III"/>
    <property type="match status" value="2"/>
</dbReference>
<name>A0A165E0Z6_EXIGL</name>
<keyword evidence="4" id="KW-0788">Thiol protease</keyword>
<evidence type="ECO:0000256" key="2">
    <source>
        <dbReference type="ARBA" id="ARBA00022670"/>
    </source>
</evidence>
<evidence type="ECO:0000256" key="6">
    <source>
        <dbReference type="PROSITE-ProRule" id="PRU00239"/>
    </source>
</evidence>
<evidence type="ECO:0000259" key="7">
    <source>
        <dbReference type="PROSITE" id="PS50203"/>
    </source>
</evidence>
<keyword evidence="2" id="KW-0645">Protease</keyword>
<evidence type="ECO:0000256" key="3">
    <source>
        <dbReference type="ARBA" id="ARBA00022801"/>
    </source>
</evidence>
<dbReference type="InterPro" id="IPR022684">
    <property type="entry name" value="Calpain_cysteine_protease"/>
</dbReference>
<dbReference type="Proteomes" id="UP000077266">
    <property type="component" value="Unassembled WGS sequence"/>
</dbReference>
<reference evidence="8 9" key="1">
    <citation type="journal article" date="2016" name="Mol. Biol. Evol.">
        <title>Comparative Genomics of Early-Diverging Mushroom-Forming Fungi Provides Insights into the Origins of Lignocellulose Decay Capabilities.</title>
        <authorList>
            <person name="Nagy L.G."/>
            <person name="Riley R."/>
            <person name="Tritt A."/>
            <person name="Adam C."/>
            <person name="Daum C."/>
            <person name="Floudas D."/>
            <person name="Sun H."/>
            <person name="Yadav J.S."/>
            <person name="Pangilinan J."/>
            <person name="Larsson K.H."/>
            <person name="Matsuura K."/>
            <person name="Barry K."/>
            <person name="Labutti K."/>
            <person name="Kuo R."/>
            <person name="Ohm R.A."/>
            <person name="Bhattacharya S.S."/>
            <person name="Shirouzu T."/>
            <person name="Yoshinaga Y."/>
            <person name="Martin F.M."/>
            <person name="Grigoriev I.V."/>
            <person name="Hibbett D.S."/>
        </authorList>
    </citation>
    <scope>NUCLEOTIDE SEQUENCE [LARGE SCALE GENOMIC DNA]</scope>
    <source>
        <strain evidence="8 9">HHB12029</strain>
    </source>
</reference>
<protein>
    <submittedName>
        <fullName evidence="8">Cysteine proteinase</fullName>
    </submittedName>
</protein>
<dbReference type="OrthoDB" id="167576at2759"/>
<dbReference type="EMBL" id="KV426174">
    <property type="protein sequence ID" value="KZV85837.1"/>
    <property type="molecule type" value="Genomic_DNA"/>
</dbReference>
<proteinExistence type="inferred from homology"/>
<organism evidence="8 9">
    <name type="scientific">Exidia glandulosa HHB12029</name>
    <dbReference type="NCBI Taxonomy" id="1314781"/>
    <lineage>
        <taxon>Eukaryota</taxon>
        <taxon>Fungi</taxon>
        <taxon>Dikarya</taxon>
        <taxon>Basidiomycota</taxon>
        <taxon>Agaricomycotina</taxon>
        <taxon>Agaricomycetes</taxon>
        <taxon>Auriculariales</taxon>
        <taxon>Exidiaceae</taxon>
        <taxon>Exidia</taxon>
    </lineage>
</organism>
<dbReference type="InterPro" id="IPR036213">
    <property type="entry name" value="Calpain_III_sf"/>
</dbReference>
<dbReference type="Gene3D" id="1.20.58.80">
    <property type="entry name" value="Phosphotransferase system, lactose/cellobiose-type IIA subunit"/>
    <property type="match status" value="1"/>
</dbReference>
<dbReference type="SUPFAM" id="SSF49758">
    <property type="entry name" value="Calpain large subunit, middle domain (domain III)"/>
    <property type="match status" value="3"/>
</dbReference>
<dbReference type="GO" id="GO:0004198">
    <property type="term" value="F:calcium-dependent cysteine-type endopeptidase activity"/>
    <property type="evidence" value="ECO:0007669"/>
    <property type="project" value="InterPro"/>
</dbReference>
<dbReference type="PROSITE" id="PS50203">
    <property type="entry name" value="CALPAIN_CAT"/>
    <property type="match status" value="1"/>
</dbReference>
<evidence type="ECO:0000313" key="8">
    <source>
        <dbReference type="EMBL" id="KZV85837.1"/>
    </source>
</evidence>
<dbReference type="PANTHER" id="PTHR46143:SF1">
    <property type="entry name" value="CALPAIN-7"/>
    <property type="match status" value="1"/>
</dbReference>
<dbReference type="SMART" id="SM00230">
    <property type="entry name" value="CysPc"/>
    <property type="match status" value="1"/>
</dbReference>
<dbReference type="InterPro" id="IPR036181">
    <property type="entry name" value="MIT_dom_sf"/>
</dbReference>
<sequence>MSGNALASARALAAKAAAKELEKNLDGAFQLYLDAARAFLHIANTQPAHKQVAKAEASKAVERAEKIKHAKADVKPVAKDAFADDEQAHILRKSARINGLVFPAWDPSNLDFSQDAVFSDPDGQPQIEHPDGVQWRRLPNGCIHAPDLVPYDIVQTVIGNCSVVASLAACLQHHRTFGSNLVRSSLYPQDDTQSTSGKYVYKMLLNGSWRRIVIDDMLPVNSSTGTLLCASTGPKHVLWPSLVEKAYMKTMGGYAFEGSNSCIDLHALIGWIPEPISLNSPSFRKEQTWQRILDGFLSGRCLVTLGTGKTTPSGSGSAGIEWLIASHDYAVTDITKDGTLRVLDPLQQVEDDTSEQTRVHTVSWDEVCAHFETAYVSWDPKSFRHYKSVHGSWSTSLSEGAGKSTLNQHIRLTVDEGADDGSPSEELWILLSRHVKDKDAPPTFISVHALQQDHFSSGRDASQLGGAYTDSPLLLARLKLDTKQRHNYVVVASASGQGQGETNASFTFSIYSNRGFTLSHAPPKALHTRRIEGAFTSKTAGGSPLSATFMNNPQWALRLDATKNRKVELRLSVEGSKDLSLNVKAMWGSGKRITDISEGDVALDSGTYRYGLAFGEKSVQAGDYTVIVSSFKPKELGAFLLTVECSVPFALEPIPQEGSGMYSTALKGSWTEATAGGSPSSGRYHLNPVYDLHLPTQATLLARLQLASRPPNAALNITIFAWDGVGRRQVVTSGPYAEHTSGVLAPETTLPAGRYCLIPSTYVPGVCAEYRLVVYSSAAGIKATLRT</sequence>
<dbReference type="InterPro" id="IPR051297">
    <property type="entry name" value="PalB/RIM13"/>
</dbReference>
<dbReference type="AlphaFoldDB" id="A0A165E0Z6"/>
<accession>A0A165E0Z6</accession>
<feature type="active site" evidence="5">
    <location>
        <position position="327"/>
    </location>
</feature>
<dbReference type="Pfam" id="PF00648">
    <property type="entry name" value="Peptidase_C2"/>
    <property type="match status" value="1"/>
</dbReference>
<dbReference type="PANTHER" id="PTHR46143">
    <property type="entry name" value="CALPAIN-7"/>
    <property type="match status" value="1"/>
</dbReference>
<evidence type="ECO:0000313" key="9">
    <source>
        <dbReference type="Proteomes" id="UP000077266"/>
    </source>
</evidence>
<dbReference type="SUPFAM" id="SSF54001">
    <property type="entry name" value="Cysteine proteinases"/>
    <property type="match status" value="1"/>
</dbReference>
<dbReference type="Gene3D" id="2.60.120.380">
    <property type="match status" value="2"/>
</dbReference>
<dbReference type="GO" id="GO:0006508">
    <property type="term" value="P:proteolysis"/>
    <property type="evidence" value="ECO:0007669"/>
    <property type="project" value="UniProtKB-KW"/>
</dbReference>
<evidence type="ECO:0000256" key="5">
    <source>
        <dbReference type="PIRSR" id="PIRSR622684-1"/>
    </source>
</evidence>
<feature type="active site" evidence="5">
    <location>
        <position position="161"/>
    </location>
</feature>
<dbReference type="PRINTS" id="PR00704">
    <property type="entry name" value="CALPAIN"/>
</dbReference>
<dbReference type="SUPFAM" id="SSF116846">
    <property type="entry name" value="MIT domain"/>
    <property type="match status" value="1"/>
</dbReference>
<dbReference type="InParanoid" id="A0A165E0Z6"/>